<dbReference type="SUPFAM" id="SSF53933">
    <property type="entry name" value="Microbial ribonucleases"/>
    <property type="match status" value="1"/>
</dbReference>
<reference evidence="4" key="2">
    <citation type="submission" date="2011-01" db="EMBL/GenBank/DDBJ databases">
        <title>The complete genome of Deinococcus maricopensis DSM 21211.</title>
        <authorList>
            <consortium name="US DOE Joint Genome Institute (JGI-PGF)"/>
            <person name="Lucas S."/>
            <person name="Copeland A."/>
            <person name="Lapidus A."/>
            <person name="Goodwin L."/>
            <person name="Pitluck S."/>
            <person name="Kyrpides N."/>
            <person name="Mavromatis K."/>
            <person name="Pagani I."/>
            <person name="Ivanova N."/>
            <person name="Ovchinnikova G."/>
            <person name="Zeytun A."/>
            <person name="Detter J.C."/>
            <person name="Han C."/>
            <person name="Land M."/>
            <person name="Hauser L."/>
            <person name="Markowitz V."/>
            <person name="Cheng J.-F."/>
            <person name="Hugenholtz P."/>
            <person name="Woyke T."/>
            <person name="Wu D."/>
            <person name="Pukall R."/>
            <person name="Gehrich-Schroeter G."/>
            <person name="Brambilla E."/>
            <person name="Klenk H.-P."/>
            <person name="Eisen J.A."/>
        </authorList>
    </citation>
    <scope>NUCLEOTIDE SEQUENCE [LARGE SCALE GENOMIC DNA]</scope>
    <source>
        <strain evidence="4">DSM 21211 / LMG 22137 / NRRL B-23946 / LB-34</strain>
    </source>
</reference>
<keyword evidence="2" id="KW-0378">Hydrolase</keyword>
<dbReference type="Proteomes" id="UP000008635">
    <property type="component" value="Chromosome"/>
</dbReference>
<reference evidence="3 4" key="1">
    <citation type="journal article" date="2011" name="Stand. Genomic Sci.">
        <title>Complete genome sequence of Deinococcus maricopensis type strain (LB-34).</title>
        <authorList>
            <person name="Pukall R."/>
            <person name="Zeytun A."/>
            <person name="Lucas S."/>
            <person name="Lapidus A."/>
            <person name="Hammon N."/>
            <person name="Deshpande S."/>
            <person name="Nolan M."/>
            <person name="Cheng J.F."/>
            <person name="Pitluck S."/>
            <person name="Liolios K."/>
            <person name="Pagani I."/>
            <person name="Mikhailova N."/>
            <person name="Ivanova N."/>
            <person name="Mavromatis K."/>
            <person name="Pati A."/>
            <person name="Tapia R."/>
            <person name="Han C."/>
            <person name="Goodwin L."/>
            <person name="Chen A."/>
            <person name="Palaniappan K."/>
            <person name="Land M."/>
            <person name="Hauser L."/>
            <person name="Chang Y.J."/>
            <person name="Jeffries C.D."/>
            <person name="Brambilla E.M."/>
            <person name="Rohde M."/>
            <person name="Goker M."/>
            <person name="Detter J.C."/>
            <person name="Woyke T."/>
            <person name="Bristow J."/>
            <person name="Eisen J.A."/>
            <person name="Markowitz V."/>
            <person name="Hugenholtz P."/>
            <person name="Kyrpides N.C."/>
            <person name="Klenk H.P."/>
        </authorList>
    </citation>
    <scope>NUCLEOTIDE SEQUENCE [LARGE SCALE GENOMIC DNA]</scope>
    <source>
        <strain evidence="4">DSM 21211 / LMG 22137 / NRRL B-23946 / LB-34</strain>
    </source>
</reference>
<dbReference type="PROSITE" id="PS51257">
    <property type="entry name" value="PROKAR_LIPOPROTEIN"/>
    <property type="match status" value="1"/>
</dbReference>
<dbReference type="OrthoDB" id="9803442at2"/>
<dbReference type="KEGG" id="dmr:Deima_1916"/>
<sequence length="133" mass="14842" precursor="true">MSSHRPTTRAPRWGGALLLALLVTLTACQSPNRQARTDAESGLPIVALQTLPPEARRTFTLIRAGGPFPHAQDGQVFGNRERLLPARPRGTYREYTVRTPGERDRGARRLVCAPRLECYYTADHYASFARVEP</sequence>
<keyword evidence="1" id="KW-0540">Nuclease</keyword>
<accession>E8U922</accession>
<dbReference type="HOGENOM" id="CLU_112496_2_0_0"/>
<keyword evidence="4" id="KW-1185">Reference proteome</keyword>
<evidence type="ECO:0000313" key="3">
    <source>
        <dbReference type="EMBL" id="ADV67561.1"/>
    </source>
</evidence>
<protein>
    <submittedName>
        <fullName evidence="3">Guanine-specific ribonuclease N1 and T1</fullName>
    </submittedName>
</protein>
<dbReference type="InterPro" id="IPR016191">
    <property type="entry name" value="Ribonuclease/ribotoxin"/>
</dbReference>
<dbReference type="AlphaFoldDB" id="E8U922"/>
<proteinExistence type="predicted"/>
<dbReference type="GO" id="GO:0003723">
    <property type="term" value="F:RNA binding"/>
    <property type="evidence" value="ECO:0007669"/>
    <property type="project" value="InterPro"/>
</dbReference>
<dbReference type="eggNOG" id="COG4290">
    <property type="taxonomic scope" value="Bacteria"/>
</dbReference>
<evidence type="ECO:0000313" key="4">
    <source>
        <dbReference type="Proteomes" id="UP000008635"/>
    </source>
</evidence>
<dbReference type="STRING" id="709986.Deima_1916"/>
<organism evidence="3 4">
    <name type="scientific">Deinococcus maricopensis (strain DSM 21211 / LMG 22137 / NRRL B-23946 / LB-34)</name>
    <dbReference type="NCBI Taxonomy" id="709986"/>
    <lineage>
        <taxon>Bacteria</taxon>
        <taxon>Thermotogati</taxon>
        <taxon>Deinococcota</taxon>
        <taxon>Deinococci</taxon>
        <taxon>Deinococcales</taxon>
        <taxon>Deinococcaceae</taxon>
        <taxon>Deinococcus</taxon>
    </lineage>
</organism>
<name>E8U922_DEIML</name>
<dbReference type="GO" id="GO:0004521">
    <property type="term" value="F:RNA endonuclease activity"/>
    <property type="evidence" value="ECO:0007669"/>
    <property type="project" value="InterPro"/>
</dbReference>
<dbReference type="InterPro" id="IPR000026">
    <property type="entry name" value="N1-like"/>
</dbReference>
<dbReference type="RefSeq" id="WP_013557066.1">
    <property type="nucleotide sequence ID" value="NC_014958.1"/>
</dbReference>
<dbReference type="EMBL" id="CP002454">
    <property type="protein sequence ID" value="ADV67561.1"/>
    <property type="molecule type" value="Genomic_DNA"/>
</dbReference>
<evidence type="ECO:0000256" key="2">
    <source>
        <dbReference type="ARBA" id="ARBA00022801"/>
    </source>
</evidence>
<dbReference type="Pfam" id="PF00545">
    <property type="entry name" value="Ribonuclease"/>
    <property type="match status" value="1"/>
</dbReference>
<dbReference type="Gene3D" id="3.10.450.30">
    <property type="entry name" value="Microbial ribonucleases"/>
    <property type="match status" value="1"/>
</dbReference>
<gene>
    <name evidence="3" type="ordered locus">Deima_1916</name>
</gene>
<dbReference type="GO" id="GO:0016787">
    <property type="term" value="F:hydrolase activity"/>
    <property type="evidence" value="ECO:0007669"/>
    <property type="project" value="UniProtKB-KW"/>
</dbReference>
<evidence type="ECO:0000256" key="1">
    <source>
        <dbReference type="ARBA" id="ARBA00022722"/>
    </source>
</evidence>